<dbReference type="RefSeq" id="WP_218282451.1">
    <property type="nucleotide sequence ID" value="NZ_CP078093.1"/>
</dbReference>
<gene>
    <name evidence="2" type="ORF">KVH43_10320</name>
</gene>
<keyword evidence="3" id="KW-1185">Reference proteome</keyword>
<accession>A0ABX8R9K9</accession>
<feature type="transmembrane region" description="Helical" evidence="1">
    <location>
        <begin position="36"/>
        <end position="54"/>
    </location>
</feature>
<dbReference type="InterPro" id="IPR010898">
    <property type="entry name" value="Hpre_diP_synth_I"/>
</dbReference>
<keyword evidence="1" id="KW-1133">Transmembrane helix</keyword>
<dbReference type="Pfam" id="PF07456">
    <property type="entry name" value="Hpre_diP_synt_I"/>
    <property type="match status" value="1"/>
</dbReference>
<evidence type="ECO:0000313" key="2">
    <source>
        <dbReference type="EMBL" id="QXM05753.1"/>
    </source>
</evidence>
<dbReference type="Proteomes" id="UP000886818">
    <property type="component" value="Chromosome"/>
</dbReference>
<proteinExistence type="predicted"/>
<sequence>MRVKKIIYLSLITAIGISLHILESSIPLPISTVPGAKLGLANIVNLVTLVVFGFKEALVVGILRCFVAMLGTGAVTGLFYSLSGSLLSTLIMWFVYKYFSKYFSLIGVSVFGALAHNIAQLTVASLMIENYLIFTYLPMMMIISLFTGYFVGLTAIYTSNHLKKII</sequence>
<dbReference type="EMBL" id="CP078093">
    <property type="protein sequence ID" value="QXM05753.1"/>
    <property type="molecule type" value="Genomic_DNA"/>
</dbReference>
<feature type="transmembrane region" description="Helical" evidence="1">
    <location>
        <begin position="66"/>
        <end position="96"/>
    </location>
</feature>
<protein>
    <submittedName>
        <fullName evidence="2">Gx transporter family protein</fullName>
    </submittedName>
</protein>
<reference evidence="2" key="1">
    <citation type="submission" date="2021-07" db="EMBL/GenBank/DDBJ databases">
        <title>Complete genome sequence of Crassaminicella sp. 143-21, isolated from a deep-sea hydrothermal vent.</title>
        <authorList>
            <person name="Li X."/>
        </authorList>
    </citation>
    <scope>NUCLEOTIDE SEQUENCE</scope>
    <source>
        <strain evidence="2">143-21</strain>
    </source>
</reference>
<dbReference type="InterPro" id="IPR014535">
    <property type="entry name" value="Hpre_diP_synt_I"/>
</dbReference>
<feature type="transmembrane region" description="Helical" evidence="1">
    <location>
        <begin position="102"/>
        <end position="119"/>
    </location>
</feature>
<feature type="transmembrane region" description="Helical" evidence="1">
    <location>
        <begin position="7"/>
        <end position="30"/>
    </location>
</feature>
<organism evidence="2 3">
    <name type="scientific">Crassaminicella indica</name>
    <dbReference type="NCBI Taxonomy" id="2855394"/>
    <lineage>
        <taxon>Bacteria</taxon>
        <taxon>Bacillati</taxon>
        <taxon>Bacillota</taxon>
        <taxon>Clostridia</taxon>
        <taxon>Eubacteriales</taxon>
        <taxon>Clostridiaceae</taxon>
        <taxon>Crassaminicella</taxon>
    </lineage>
</organism>
<keyword evidence="1" id="KW-0472">Membrane</keyword>
<dbReference type="PIRSF" id="PIRSF027391">
    <property type="entry name" value="Hpre_diP_synt_I"/>
    <property type="match status" value="1"/>
</dbReference>
<keyword evidence="1" id="KW-0812">Transmembrane</keyword>
<feature type="transmembrane region" description="Helical" evidence="1">
    <location>
        <begin position="131"/>
        <end position="157"/>
    </location>
</feature>
<evidence type="ECO:0000313" key="3">
    <source>
        <dbReference type="Proteomes" id="UP000886818"/>
    </source>
</evidence>
<name>A0ABX8R9K9_9CLOT</name>
<evidence type="ECO:0000256" key="1">
    <source>
        <dbReference type="SAM" id="Phobius"/>
    </source>
</evidence>